<dbReference type="Pfam" id="PF25967">
    <property type="entry name" value="RND-MFP_C"/>
    <property type="match status" value="1"/>
</dbReference>
<evidence type="ECO:0000256" key="2">
    <source>
        <dbReference type="ARBA" id="ARBA00009477"/>
    </source>
</evidence>
<organism evidence="8 9">
    <name type="scientific">Pararobbsia alpina</name>
    <dbReference type="NCBI Taxonomy" id="621374"/>
    <lineage>
        <taxon>Bacteria</taxon>
        <taxon>Pseudomonadati</taxon>
        <taxon>Pseudomonadota</taxon>
        <taxon>Betaproteobacteria</taxon>
        <taxon>Burkholderiales</taxon>
        <taxon>Burkholderiaceae</taxon>
        <taxon>Pararobbsia</taxon>
    </lineage>
</organism>
<dbReference type="Pfam" id="PF25954">
    <property type="entry name" value="Beta-barrel_RND_2"/>
    <property type="match status" value="1"/>
</dbReference>
<evidence type="ECO:0000259" key="6">
    <source>
        <dbReference type="Pfam" id="PF25954"/>
    </source>
</evidence>
<dbReference type="RefSeq" id="WP_425511431.1">
    <property type="nucleotide sequence ID" value="NZ_CADIKM010000014.1"/>
</dbReference>
<dbReference type="Pfam" id="PF25917">
    <property type="entry name" value="BSH_RND"/>
    <property type="match status" value="1"/>
</dbReference>
<feature type="domain" description="Multidrug resistance protein MdtA-like C-terminal permuted SH3" evidence="7">
    <location>
        <begin position="336"/>
        <end position="381"/>
    </location>
</feature>
<keyword evidence="3" id="KW-0813">Transport</keyword>
<comment type="subcellular location">
    <subcellularLocation>
        <location evidence="1">Cell envelope</location>
    </subcellularLocation>
</comment>
<reference evidence="8 9" key="1">
    <citation type="submission" date="2020-04" db="EMBL/GenBank/DDBJ databases">
        <authorList>
            <person name="De Canck E."/>
        </authorList>
    </citation>
    <scope>NUCLEOTIDE SEQUENCE [LARGE SCALE GENOMIC DNA]</scope>
    <source>
        <strain evidence="8 9">LMG 28138</strain>
    </source>
</reference>
<dbReference type="InterPro" id="IPR058625">
    <property type="entry name" value="MdtA-like_BSH"/>
</dbReference>
<accession>A0A6S7B886</accession>
<dbReference type="EMBL" id="CADIKM010000014">
    <property type="protein sequence ID" value="CAB3791427.1"/>
    <property type="molecule type" value="Genomic_DNA"/>
</dbReference>
<dbReference type="InterPro" id="IPR058792">
    <property type="entry name" value="Beta-barrel_RND_2"/>
</dbReference>
<evidence type="ECO:0000259" key="5">
    <source>
        <dbReference type="Pfam" id="PF25917"/>
    </source>
</evidence>
<evidence type="ECO:0000313" key="8">
    <source>
        <dbReference type="EMBL" id="CAB3791427.1"/>
    </source>
</evidence>
<gene>
    <name evidence="8" type="primary">mdtA_4</name>
    <name evidence="8" type="ORF">LMG28138_03151</name>
</gene>
<evidence type="ECO:0000256" key="1">
    <source>
        <dbReference type="ARBA" id="ARBA00004196"/>
    </source>
</evidence>
<evidence type="ECO:0000256" key="4">
    <source>
        <dbReference type="SAM" id="SignalP"/>
    </source>
</evidence>
<keyword evidence="9" id="KW-1185">Reference proteome</keyword>
<dbReference type="GO" id="GO:1990281">
    <property type="term" value="C:efflux pump complex"/>
    <property type="evidence" value="ECO:0007669"/>
    <property type="project" value="TreeGrafter"/>
</dbReference>
<evidence type="ECO:0000256" key="3">
    <source>
        <dbReference type="ARBA" id="ARBA00022448"/>
    </source>
</evidence>
<keyword evidence="4" id="KW-0732">Signal</keyword>
<dbReference type="NCBIfam" id="TIGR01730">
    <property type="entry name" value="RND_mfp"/>
    <property type="match status" value="1"/>
</dbReference>
<feature type="domain" description="CusB-like beta-barrel" evidence="6">
    <location>
        <begin position="221"/>
        <end position="294"/>
    </location>
</feature>
<dbReference type="InterPro" id="IPR006143">
    <property type="entry name" value="RND_pump_MFP"/>
</dbReference>
<dbReference type="SUPFAM" id="SSF111369">
    <property type="entry name" value="HlyD-like secretion proteins"/>
    <property type="match status" value="1"/>
</dbReference>
<dbReference type="AlphaFoldDB" id="A0A6S7B886"/>
<proteinExistence type="inferred from homology"/>
<protein>
    <submittedName>
        <fullName evidence="8">Multidrug resistance protein MdtA</fullName>
    </submittedName>
</protein>
<sequence length="433" mass="44485">MNVIALLLRAEFRRTLRALPAALVALAAFGLAACHREAPPAAAPANVVALPVHPDAGTGGEAIRYPVEVAARYTNVMSFRIAGKLIERNVRLGDPVHKGQVVAKLDPADAQKQAASAQASFDAADHRLVFAKQQLDRDKAQAAQNLIAVNQLEQTQDNYTAALAGRDQASAQLVVARNNLQYNTLVADHDGVITSENADTGQVVSAGQAVYGLAWSGDTDVNLDAAESDLSHIAIGQSASITFAALPGRSYDARVREISPAADPQSRTYRVKLTLAQPGPEVHLGMTGDAVLAPAGTASARAGGAAASAAGATDTTPASGATFTVAATAIFHQGRNPAVWVVRPGDSTLELRPVTVSRYGERSVTVTAGLRNGDQIVLAGVHTVYAGQHVKPVRPLFDGDGNIDGPAASVPGDAANVANASNASSASGSGAAQ</sequence>
<dbReference type="Gene3D" id="2.40.420.20">
    <property type="match status" value="1"/>
</dbReference>
<evidence type="ECO:0000313" key="9">
    <source>
        <dbReference type="Proteomes" id="UP000494115"/>
    </source>
</evidence>
<dbReference type="PANTHER" id="PTHR30469">
    <property type="entry name" value="MULTIDRUG RESISTANCE PROTEIN MDTA"/>
    <property type="match status" value="1"/>
</dbReference>
<evidence type="ECO:0000259" key="7">
    <source>
        <dbReference type="Pfam" id="PF25967"/>
    </source>
</evidence>
<comment type="similarity">
    <text evidence="2">Belongs to the membrane fusion protein (MFP) (TC 8.A.1) family.</text>
</comment>
<dbReference type="PANTHER" id="PTHR30469:SF38">
    <property type="entry name" value="HLYD FAMILY SECRETION PROTEIN"/>
    <property type="match status" value="1"/>
</dbReference>
<dbReference type="Proteomes" id="UP000494115">
    <property type="component" value="Unassembled WGS sequence"/>
</dbReference>
<feature type="signal peptide" evidence="4">
    <location>
        <begin position="1"/>
        <end position="32"/>
    </location>
</feature>
<dbReference type="Gene3D" id="2.40.50.100">
    <property type="match status" value="1"/>
</dbReference>
<dbReference type="Gene3D" id="2.40.30.170">
    <property type="match status" value="1"/>
</dbReference>
<name>A0A6S7B886_9BURK</name>
<dbReference type="InterPro" id="IPR058627">
    <property type="entry name" value="MdtA-like_C"/>
</dbReference>
<feature type="domain" description="Multidrug resistance protein MdtA-like barrel-sandwich hybrid" evidence="5">
    <location>
        <begin position="80"/>
        <end position="209"/>
    </location>
</feature>
<feature type="chain" id="PRO_5028962507" evidence="4">
    <location>
        <begin position="33"/>
        <end position="433"/>
    </location>
</feature>
<dbReference type="GO" id="GO:0015562">
    <property type="term" value="F:efflux transmembrane transporter activity"/>
    <property type="evidence" value="ECO:0007669"/>
    <property type="project" value="TreeGrafter"/>
</dbReference>